<sequence length="97" mass="11419">DIEENGDKEKDDVEGFVAVLDEMTEEEREQWHADVEPVKTALYKARKILFKIINAPTLLLPRWREQVANTEFKDHVLPRDVATRWNSTYNMLTAFIE</sequence>
<evidence type="ECO:0000313" key="1">
    <source>
        <dbReference type="EMBL" id="KAE9384375.1"/>
    </source>
</evidence>
<reference evidence="1" key="1">
    <citation type="journal article" date="2019" name="Environ. Microbiol.">
        <title>Fungal ecological strategies reflected in gene transcription - a case study of two litter decomposers.</title>
        <authorList>
            <person name="Barbi F."/>
            <person name="Kohler A."/>
            <person name="Barry K."/>
            <person name="Baskaran P."/>
            <person name="Daum C."/>
            <person name="Fauchery L."/>
            <person name="Ihrmark K."/>
            <person name="Kuo A."/>
            <person name="LaButti K."/>
            <person name="Lipzen A."/>
            <person name="Morin E."/>
            <person name="Grigoriev I.V."/>
            <person name="Henrissat B."/>
            <person name="Lindahl B."/>
            <person name="Martin F."/>
        </authorList>
    </citation>
    <scope>NUCLEOTIDE SEQUENCE</scope>
    <source>
        <strain evidence="1">JB14</strain>
    </source>
</reference>
<feature type="non-terminal residue" evidence="1">
    <location>
        <position position="1"/>
    </location>
</feature>
<dbReference type="OrthoDB" id="3252425at2759"/>
<dbReference type="Proteomes" id="UP000799118">
    <property type="component" value="Unassembled WGS sequence"/>
</dbReference>
<gene>
    <name evidence="1" type="ORF">BT96DRAFT_778246</name>
</gene>
<feature type="non-terminal residue" evidence="1">
    <location>
        <position position="97"/>
    </location>
</feature>
<keyword evidence="2" id="KW-1185">Reference proteome</keyword>
<dbReference type="EMBL" id="ML770157">
    <property type="protein sequence ID" value="KAE9384375.1"/>
    <property type="molecule type" value="Genomic_DNA"/>
</dbReference>
<accession>A0A6A4GGF6</accession>
<dbReference type="AlphaFoldDB" id="A0A6A4GGF6"/>
<protein>
    <submittedName>
        <fullName evidence="1">Uncharacterized protein</fullName>
    </submittedName>
</protein>
<name>A0A6A4GGF6_9AGAR</name>
<proteinExistence type="predicted"/>
<organism evidence="1 2">
    <name type="scientific">Gymnopus androsaceus JB14</name>
    <dbReference type="NCBI Taxonomy" id="1447944"/>
    <lineage>
        <taxon>Eukaryota</taxon>
        <taxon>Fungi</taxon>
        <taxon>Dikarya</taxon>
        <taxon>Basidiomycota</taxon>
        <taxon>Agaricomycotina</taxon>
        <taxon>Agaricomycetes</taxon>
        <taxon>Agaricomycetidae</taxon>
        <taxon>Agaricales</taxon>
        <taxon>Marasmiineae</taxon>
        <taxon>Omphalotaceae</taxon>
        <taxon>Gymnopus</taxon>
    </lineage>
</organism>
<evidence type="ECO:0000313" key="2">
    <source>
        <dbReference type="Proteomes" id="UP000799118"/>
    </source>
</evidence>